<organism evidence="2 3">
    <name type="scientific">Parvicella tangerina</name>
    <dbReference type="NCBI Taxonomy" id="2829795"/>
    <lineage>
        <taxon>Bacteria</taxon>
        <taxon>Pseudomonadati</taxon>
        <taxon>Bacteroidota</taxon>
        <taxon>Flavobacteriia</taxon>
        <taxon>Flavobacteriales</taxon>
        <taxon>Parvicellaceae</taxon>
        <taxon>Parvicella</taxon>
    </lineage>
</organism>
<dbReference type="KEGG" id="ptan:CRYO30217_01050"/>
<gene>
    <name evidence="2" type="ORF">CRYO30217_01050</name>
</gene>
<dbReference type="AlphaFoldDB" id="A0A916NQR8"/>
<accession>A0A916NQR8</accession>
<evidence type="ECO:0000313" key="3">
    <source>
        <dbReference type="Proteomes" id="UP000683507"/>
    </source>
</evidence>
<protein>
    <recommendedName>
        <fullName evidence="1">Glycosyltransferase 2-like domain-containing protein</fullName>
    </recommendedName>
</protein>
<dbReference type="SUPFAM" id="SSF53448">
    <property type="entry name" value="Nucleotide-diphospho-sugar transferases"/>
    <property type="match status" value="1"/>
</dbReference>
<dbReference type="Pfam" id="PF00535">
    <property type="entry name" value="Glycos_transf_2"/>
    <property type="match status" value="1"/>
</dbReference>
<dbReference type="PANTHER" id="PTHR22916:SF3">
    <property type="entry name" value="UDP-GLCNAC:BETAGAL BETA-1,3-N-ACETYLGLUCOSAMINYLTRANSFERASE-LIKE PROTEIN 1"/>
    <property type="match status" value="1"/>
</dbReference>
<dbReference type="EMBL" id="OU015584">
    <property type="protein sequence ID" value="CAG5079755.1"/>
    <property type="molecule type" value="Genomic_DNA"/>
</dbReference>
<dbReference type="Gene3D" id="3.90.550.10">
    <property type="entry name" value="Spore Coat Polysaccharide Biosynthesis Protein SpsA, Chain A"/>
    <property type="match status" value="1"/>
</dbReference>
<dbReference type="Proteomes" id="UP000683507">
    <property type="component" value="Chromosome"/>
</dbReference>
<dbReference type="InterPro" id="IPR001173">
    <property type="entry name" value="Glyco_trans_2-like"/>
</dbReference>
<dbReference type="RefSeq" id="WP_258541269.1">
    <property type="nucleotide sequence ID" value="NZ_OU015584.1"/>
</dbReference>
<dbReference type="GO" id="GO:0016758">
    <property type="term" value="F:hexosyltransferase activity"/>
    <property type="evidence" value="ECO:0007669"/>
    <property type="project" value="UniProtKB-ARBA"/>
</dbReference>
<evidence type="ECO:0000313" key="2">
    <source>
        <dbReference type="EMBL" id="CAG5079755.1"/>
    </source>
</evidence>
<name>A0A916NQR8_9FLAO</name>
<evidence type="ECO:0000259" key="1">
    <source>
        <dbReference type="Pfam" id="PF00535"/>
    </source>
</evidence>
<reference evidence="2" key="1">
    <citation type="submission" date="2021-04" db="EMBL/GenBank/DDBJ databases">
        <authorList>
            <person name="Rodrigo-Torres L."/>
            <person name="Arahal R. D."/>
            <person name="Lucena T."/>
        </authorList>
    </citation>
    <scope>NUCLEOTIDE SEQUENCE</scope>
    <source>
        <strain evidence="2">AS29M-1</strain>
    </source>
</reference>
<proteinExistence type="predicted"/>
<sequence length="322" mass="37481">MSYSFNTMSSSDQIMVSICCLSYNHEKYIEQALGSFLAQKVDFKYEVLIHDDASLDDTQSIIRKYQADYPDLIFPILQEENQRSKTGGGMDPRFNYPRSRGKYIAVCEGDDYWMDIRKLQVQVDFLEKNSAYSGCFCDHVIVDENGVVQKEWAANFKRDIEQIDVFSSGGWYANAGLVFRNELVFDWDKFKGINGGDRYQATLLTDNGKKLGYIDRQMCAYRVHSGGIYSKKSSVKKYLKIFEDFKKYQSSKYYKKYRTEIKKKLSASAYVLGENALIQRNWKDYFYYLGQSIACTTFESRIFNFKMFVKSFVKPLITRGSN</sequence>
<feature type="domain" description="Glycosyltransferase 2-like" evidence="1">
    <location>
        <begin position="17"/>
        <end position="152"/>
    </location>
</feature>
<keyword evidence="3" id="KW-1185">Reference proteome</keyword>
<dbReference type="InterPro" id="IPR029044">
    <property type="entry name" value="Nucleotide-diphossugar_trans"/>
</dbReference>
<dbReference type="PANTHER" id="PTHR22916">
    <property type="entry name" value="GLYCOSYLTRANSFERASE"/>
    <property type="match status" value="1"/>
</dbReference>